<dbReference type="GO" id="GO:0070941">
    <property type="term" value="P:eisosome assembly"/>
    <property type="evidence" value="ECO:0007669"/>
    <property type="project" value="TreeGrafter"/>
</dbReference>
<name>K2SHF3_MACPH</name>
<dbReference type="Pfam" id="PF01284">
    <property type="entry name" value="MARVEL"/>
    <property type="match status" value="1"/>
</dbReference>
<keyword evidence="4 5" id="KW-0472">Membrane</keyword>
<evidence type="ECO:0000256" key="2">
    <source>
        <dbReference type="ARBA" id="ARBA00022692"/>
    </source>
</evidence>
<evidence type="ECO:0000256" key="5">
    <source>
        <dbReference type="SAM" id="Phobius"/>
    </source>
</evidence>
<organism evidence="7 8">
    <name type="scientific">Macrophomina phaseolina (strain MS6)</name>
    <name type="common">Charcoal rot fungus</name>
    <dbReference type="NCBI Taxonomy" id="1126212"/>
    <lineage>
        <taxon>Eukaryota</taxon>
        <taxon>Fungi</taxon>
        <taxon>Dikarya</taxon>
        <taxon>Ascomycota</taxon>
        <taxon>Pezizomycotina</taxon>
        <taxon>Dothideomycetes</taxon>
        <taxon>Dothideomycetes incertae sedis</taxon>
        <taxon>Botryosphaeriales</taxon>
        <taxon>Botryosphaeriaceae</taxon>
        <taxon>Macrophomina</taxon>
    </lineage>
</organism>
<dbReference type="GO" id="GO:0032126">
    <property type="term" value="C:eisosome"/>
    <property type="evidence" value="ECO:0007669"/>
    <property type="project" value="TreeGrafter"/>
</dbReference>
<sequence length="183" mass="18934">MSLPLINGAARGFQLICAAVVLGLSISLIKTQVYGRVDAINYAAFTGGFGMLAALLGIAAVFFTPLSGLIMVGVDALAALFLLAGGIAIAVKLRDVSCSSDSDHNKSQLGYNELTNKGMIKSNDGKPRAVGIKNASEGRDRCKKNSADSAFMIITAVICIGTLAMALLAMKRRGGIGRKGVVV</sequence>
<feature type="domain" description="MARVEL" evidence="6">
    <location>
        <begin position="6"/>
        <end position="164"/>
    </location>
</feature>
<dbReference type="GO" id="GO:0005886">
    <property type="term" value="C:plasma membrane"/>
    <property type="evidence" value="ECO:0007669"/>
    <property type="project" value="TreeGrafter"/>
</dbReference>
<feature type="transmembrane region" description="Helical" evidence="5">
    <location>
        <begin position="149"/>
        <end position="170"/>
    </location>
</feature>
<protein>
    <recommendedName>
        <fullName evidence="6">MARVEL domain-containing protein</fullName>
    </recommendedName>
</protein>
<comment type="subcellular location">
    <subcellularLocation>
        <location evidence="1">Membrane</location>
        <topology evidence="1">Multi-pass membrane protein</topology>
    </subcellularLocation>
</comment>
<feature type="transmembrane region" description="Helical" evidence="5">
    <location>
        <begin position="69"/>
        <end position="91"/>
    </location>
</feature>
<evidence type="ECO:0000313" key="8">
    <source>
        <dbReference type="Proteomes" id="UP000007129"/>
    </source>
</evidence>
<dbReference type="GO" id="GO:0072659">
    <property type="term" value="P:protein localization to plasma membrane"/>
    <property type="evidence" value="ECO:0007669"/>
    <property type="project" value="TreeGrafter"/>
</dbReference>
<dbReference type="STRING" id="1126212.K2SHF3"/>
<evidence type="ECO:0000256" key="1">
    <source>
        <dbReference type="ARBA" id="ARBA00004141"/>
    </source>
</evidence>
<evidence type="ECO:0000259" key="6">
    <source>
        <dbReference type="Pfam" id="PF01284"/>
    </source>
</evidence>
<dbReference type="AlphaFoldDB" id="K2SHF3"/>
<evidence type="ECO:0000313" key="7">
    <source>
        <dbReference type="EMBL" id="EKG21894.1"/>
    </source>
</evidence>
<dbReference type="EMBL" id="AHHD01000035">
    <property type="protein sequence ID" value="EKG21894.1"/>
    <property type="molecule type" value="Genomic_DNA"/>
</dbReference>
<keyword evidence="3 5" id="KW-1133">Transmembrane helix</keyword>
<dbReference type="HOGENOM" id="CLU_125562_1_0_1"/>
<dbReference type="PANTHER" id="PTHR28165:SF2">
    <property type="entry name" value="MARVEL DOMAIN-CONTAINING PROTEIN"/>
    <property type="match status" value="1"/>
</dbReference>
<reference evidence="7 8" key="1">
    <citation type="journal article" date="2012" name="BMC Genomics">
        <title>Tools to kill: Genome of one of the most destructive plant pathogenic fungi Macrophomina phaseolina.</title>
        <authorList>
            <person name="Islam M.S."/>
            <person name="Haque M.S."/>
            <person name="Islam M.M."/>
            <person name="Emdad E.M."/>
            <person name="Halim A."/>
            <person name="Hossen Q.M.M."/>
            <person name="Hossain M.Z."/>
            <person name="Ahmed B."/>
            <person name="Rahim S."/>
            <person name="Rahman M.S."/>
            <person name="Alam M.M."/>
            <person name="Hou S."/>
            <person name="Wan X."/>
            <person name="Saito J.A."/>
            <person name="Alam M."/>
        </authorList>
    </citation>
    <scope>NUCLEOTIDE SEQUENCE [LARGE SCALE GENOMIC DNA]</scope>
    <source>
        <strain evidence="7 8">MS6</strain>
    </source>
</reference>
<gene>
    <name evidence="7" type="ORF">MPH_00814</name>
</gene>
<feature type="transmembrane region" description="Helical" evidence="5">
    <location>
        <begin position="41"/>
        <end position="63"/>
    </location>
</feature>
<dbReference type="eggNOG" id="ENOG502SASX">
    <property type="taxonomic scope" value="Eukaryota"/>
</dbReference>
<dbReference type="VEuPathDB" id="FungiDB:MPH_00814"/>
<dbReference type="PANTHER" id="PTHR28165">
    <property type="entry name" value="NON-CLASSICAL EXPORT PROTEIN 2-RELATED"/>
    <property type="match status" value="1"/>
</dbReference>
<dbReference type="InterPro" id="IPR052649">
    <property type="entry name" value="NCE102-like"/>
</dbReference>
<evidence type="ECO:0000256" key="3">
    <source>
        <dbReference type="ARBA" id="ARBA00022989"/>
    </source>
</evidence>
<comment type="caution">
    <text evidence="7">The sequence shown here is derived from an EMBL/GenBank/DDBJ whole genome shotgun (WGS) entry which is preliminary data.</text>
</comment>
<dbReference type="OrthoDB" id="2017497at2759"/>
<feature type="transmembrane region" description="Helical" evidence="5">
    <location>
        <begin position="12"/>
        <end position="29"/>
    </location>
</feature>
<dbReference type="Proteomes" id="UP000007129">
    <property type="component" value="Unassembled WGS sequence"/>
</dbReference>
<dbReference type="InterPro" id="IPR008253">
    <property type="entry name" value="Marvel"/>
</dbReference>
<dbReference type="InParanoid" id="K2SHF3"/>
<accession>K2SHF3</accession>
<keyword evidence="2 5" id="KW-0812">Transmembrane</keyword>
<proteinExistence type="predicted"/>
<evidence type="ECO:0000256" key="4">
    <source>
        <dbReference type="ARBA" id="ARBA00023136"/>
    </source>
</evidence>